<keyword evidence="2" id="KW-1185">Reference proteome</keyword>
<accession>A0A4Y2K0I3</accession>
<dbReference type="Proteomes" id="UP000499080">
    <property type="component" value="Unassembled WGS sequence"/>
</dbReference>
<dbReference type="AlphaFoldDB" id="A0A4Y2K0I3"/>
<organism evidence="1 2">
    <name type="scientific">Araneus ventricosus</name>
    <name type="common">Orbweaver spider</name>
    <name type="synonym">Epeira ventricosa</name>
    <dbReference type="NCBI Taxonomy" id="182803"/>
    <lineage>
        <taxon>Eukaryota</taxon>
        <taxon>Metazoa</taxon>
        <taxon>Ecdysozoa</taxon>
        <taxon>Arthropoda</taxon>
        <taxon>Chelicerata</taxon>
        <taxon>Arachnida</taxon>
        <taxon>Araneae</taxon>
        <taxon>Araneomorphae</taxon>
        <taxon>Entelegynae</taxon>
        <taxon>Araneoidea</taxon>
        <taxon>Araneidae</taxon>
        <taxon>Araneus</taxon>
    </lineage>
</organism>
<gene>
    <name evidence="1" type="ORF">AVEN_84728_1</name>
</gene>
<name>A0A4Y2K0I3_ARAVE</name>
<dbReference type="EMBL" id="BGPR01004096">
    <property type="protein sequence ID" value="GBM95860.1"/>
    <property type="molecule type" value="Genomic_DNA"/>
</dbReference>
<evidence type="ECO:0000313" key="2">
    <source>
        <dbReference type="Proteomes" id="UP000499080"/>
    </source>
</evidence>
<sequence>MVAADNSYLHTKDDVGVGGQKPQHYKYRECKQSNSQLTEENINFAFMNTSNENAGFNLSFHTYFNVPQRENPLVGLPLDSLTTTELCASEDKEKEIVNYSFVSGISELVYQSQSVVGKTVYTRLSTLHYMKTFTSTLQEQNEIQVSNPSMLHPVKNTL</sequence>
<comment type="caution">
    <text evidence="1">The sequence shown here is derived from an EMBL/GenBank/DDBJ whole genome shotgun (WGS) entry which is preliminary data.</text>
</comment>
<reference evidence="1 2" key="1">
    <citation type="journal article" date="2019" name="Sci. Rep.">
        <title>Orb-weaving spider Araneus ventricosus genome elucidates the spidroin gene catalogue.</title>
        <authorList>
            <person name="Kono N."/>
            <person name="Nakamura H."/>
            <person name="Ohtoshi R."/>
            <person name="Moran D.A.P."/>
            <person name="Shinohara A."/>
            <person name="Yoshida Y."/>
            <person name="Fujiwara M."/>
            <person name="Mori M."/>
            <person name="Tomita M."/>
            <person name="Arakawa K."/>
        </authorList>
    </citation>
    <scope>NUCLEOTIDE SEQUENCE [LARGE SCALE GENOMIC DNA]</scope>
</reference>
<proteinExistence type="predicted"/>
<protein>
    <submittedName>
        <fullName evidence="1">Uncharacterized protein</fullName>
    </submittedName>
</protein>
<evidence type="ECO:0000313" key="1">
    <source>
        <dbReference type="EMBL" id="GBM95860.1"/>
    </source>
</evidence>